<name>A0A4Y2HLW9_ARAVE</name>
<reference evidence="1 2" key="1">
    <citation type="journal article" date="2019" name="Sci. Rep.">
        <title>Orb-weaving spider Araneus ventricosus genome elucidates the spidroin gene catalogue.</title>
        <authorList>
            <person name="Kono N."/>
            <person name="Nakamura H."/>
            <person name="Ohtoshi R."/>
            <person name="Moran D.A.P."/>
            <person name="Shinohara A."/>
            <person name="Yoshida Y."/>
            <person name="Fujiwara M."/>
            <person name="Mori M."/>
            <person name="Tomita M."/>
            <person name="Arakawa K."/>
        </authorList>
    </citation>
    <scope>NUCLEOTIDE SEQUENCE [LARGE SCALE GENOMIC DNA]</scope>
</reference>
<accession>A0A4Y2HLW9</accession>
<proteinExistence type="predicted"/>
<dbReference type="EMBL" id="BGPR01002012">
    <property type="protein sequence ID" value="GBM66228.1"/>
    <property type="molecule type" value="Genomic_DNA"/>
</dbReference>
<sequence length="93" mass="10250">MGLGQTGAVSPLLVSLQKRELQLSQVMGPINQLYPPSPVPRETRNCMLSSKMVGPTTRLGATHCLYPQRKLGERTRHAEFDNFGTQIEGWSPG</sequence>
<protein>
    <submittedName>
        <fullName evidence="1">Uncharacterized protein</fullName>
    </submittedName>
</protein>
<comment type="caution">
    <text evidence="1">The sequence shown here is derived from an EMBL/GenBank/DDBJ whole genome shotgun (WGS) entry which is preliminary data.</text>
</comment>
<gene>
    <name evidence="1" type="ORF">AVEN_27913_1</name>
</gene>
<evidence type="ECO:0000313" key="2">
    <source>
        <dbReference type="Proteomes" id="UP000499080"/>
    </source>
</evidence>
<organism evidence="1 2">
    <name type="scientific">Araneus ventricosus</name>
    <name type="common">Orbweaver spider</name>
    <name type="synonym">Epeira ventricosa</name>
    <dbReference type="NCBI Taxonomy" id="182803"/>
    <lineage>
        <taxon>Eukaryota</taxon>
        <taxon>Metazoa</taxon>
        <taxon>Ecdysozoa</taxon>
        <taxon>Arthropoda</taxon>
        <taxon>Chelicerata</taxon>
        <taxon>Arachnida</taxon>
        <taxon>Araneae</taxon>
        <taxon>Araneomorphae</taxon>
        <taxon>Entelegynae</taxon>
        <taxon>Araneoidea</taxon>
        <taxon>Araneidae</taxon>
        <taxon>Araneus</taxon>
    </lineage>
</organism>
<keyword evidence="2" id="KW-1185">Reference proteome</keyword>
<dbReference type="Proteomes" id="UP000499080">
    <property type="component" value="Unassembled WGS sequence"/>
</dbReference>
<evidence type="ECO:0000313" key="1">
    <source>
        <dbReference type="EMBL" id="GBM66228.1"/>
    </source>
</evidence>
<dbReference type="AlphaFoldDB" id="A0A4Y2HLW9"/>